<dbReference type="EMBL" id="NOWI01000006">
    <property type="protein sequence ID" value="RFT43822.1"/>
    <property type="molecule type" value="Genomic_DNA"/>
</dbReference>
<evidence type="ECO:0000313" key="1">
    <source>
        <dbReference type="EMBL" id="RFT43822.1"/>
    </source>
</evidence>
<evidence type="ECO:0000313" key="2">
    <source>
        <dbReference type="Proteomes" id="UP000259211"/>
    </source>
</evidence>
<dbReference type="AlphaFoldDB" id="A0A3E2DEL6"/>
<sequence length="94" mass="9861">MPSALKDLGLRFLLLNGVIPHDGRTPRALADHVTAHEGAASLHGSRNLATTHRTQRVSVTWNPGLIVCLDGRANSCCAGECSESIPEPGAPPCP</sequence>
<name>A0A3E2DEL6_9ACTN</name>
<reference evidence="1 2" key="1">
    <citation type="submission" date="2017-07" db="EMBL/GenBank/DDBJ databases">
        <authorList>
            <person name="Sun Z.S."/>
            <person name="Albrecht U."/>
            <person name="Echele G."/>
            <person name="Lee C.C."/>
        </authorList>
    </citation>
    <scope>NUCLEOTIDE SEQUENCE [LARGE SCALE GENOMIC DNA]</scope>
    <source>
        <strain evidence="1 2">P16-029</strain>
    </source>
</reference>
<accession>A0A3E2DEL6</accession>
<comment type="caution">
    <text evidence="1">The sequence shown here is derived from an EMBL/GenBank/DDBJ whole genome shotgun (WGS) entry which is preliminary data.</text>
</comment>
<dbReference type="Proteomes" id="UP000259211">
    <property type="component" value="Unassembled WGS sequence"/>
</dbReference>
<protein>
    <submittedName>
        <fullName evidence="1">Uncharacterized protein</fullName>
    </submittedName>
</protein>
<organism evidence="1 2">
    <name type="scientific">Cutibacterium avidum</name>
    <dbReference type="NCBI Taxonomy" id="33010"/>
    <lineage>
        <taxon>Bacteria</taxon>
        <taxon>Bacillati</taxon>
        <taxon>Actinomycetota</taxon>
        <taxon>Actinomycetes</taxon>
        <taxon>Propionibacteriales</taxon>
        <taxon>Propionibacteriaceae</taxon>
        <taxon>Cutibacterium</taxon>
    </lineage>
</organism>
<proteinExistence type="predicted"/>
<gene>
    <name evidence="1" type="ORF">CHT91_07215</name>
</gene>